<dbReference type="Proteomes" id="UP001176883">
    <property type="component" value="Unassembled WGS sequence"/>
</dbReference>
<proteinExistence type="predicted"/>
<evidence type="ECO:0000313" key="2">
    <source>
        <dbReference type="Proteomes" id="UP001176883"/>
    </source>
</evidence>
<comment type="caution">
    <text evidence="1">The sequence shown here is derived from an EMBL/GenBank/DDBJ whole genome shotgun (WGS) entry which is preliminary data.</text>
</comment>
<protein>
    <submittedName>
        <fullName evidence="1">Lacal_2735 family protein</fullName>
    </submittedName>
</protein>
<dbReference type="NCBIfam" id="NF033487">
    <property type="entry name" value="Lacal_2735_fam"/>
    <property type="match status" value="1"/>
</dbReference>
<dbReference type="InterPro" id="IPR045493">
    <property type="entry name" value="DUF6435"/>
</dbReference>
<name>A0ABT8W9U3_9FLAO</name>
<accession>A0ABT8W9U3</accession>
<evidence type="ECO:0000313" key="1">
    <source>
        <dbReference type="EMBL" id="MDO5969906.1"/>
    </source>
</evidence>
<organism evidence="1 2">
    <name type="scientific">Flavivirga aquimarina</name>
    <dbReference type="NCBI Taxonomy" id="2027862"/>
    <lineage>
        <taxon>Bacteria</taxon>
        <taxon>Pseudomonadati</taxon>
        <taxon>Bacteroidota</taxon>
        <taxon>Flavobacteriia</taxon>
        <taxon>Flavobacteriales</taxon>
        <taxon>Flavobacteriaceae</taxon>
        <taxon>Flavivirga</taxon>
    </lineage>
</organism>
<dbReference type="RefSeq" id="WP_303277599.1">
    <property type="nucleotide sequence ID" value="NZ_JAUOEK010000101.1"/>
</dbReference>
<dbReference type="EMBL" id="JAUOEK010000101">
    <property type="protein sequence ID" value="MDO5969906.1"/>
    <property type="molecule type" value="Genomic_DNA"/>
</dbReference>
<gene>
    <name evidence="1" type="ORF">Q4Q35_08800</name>
</gene>
<reference evidence="1" key="1">
    <citation type="submission" date="2023-07" db="EMBL/GenBank/DDBJ databases">
        <title>Two novel species in the genus Flavivirga.</title>
        <authorList>
            <person name="Kwon K."/>
        </authorList>
    </citation>
    <scope>NUCLEOTIDE SEQUENCE</scope>
    <source>
        <strain evidence="1">KCTC 52353</strain>
    </source>
</reference>
<keyword evidence="2" id="KW-1185">Reference proteome</keyword>
<sequence>MKRIDNIKDDQGKLHQRYKELVEQAYNFRQTDSALSDISEYRAIKLLDKLNKLKYLAR</sequence>